<gene>
    <name evidence="3" type="ORF">LW347_16545</name>
</gene>
<dbReference type="RefSeq" id="WP_258882903.1">
    <property type="nucleotide sequence ID" value="NZ_CP090065.1"/>
</dbReference>
<dbReference type="AlphaFoldDB" id="A0AAE9T0I3"/>
<name>A0AAE9T0I3_9GAMM</name>
<sequence length="336" mass="38878">MSEPKDRLFRHLALLRLIPREPKSISTAELLQKLKDREFDIDLRTLQRDLVGRIGVDFPLLCDESQRPYQWSFPKEMPQFDFPALDISTALAFVFAESYLEKLLPPGVLQHLRPHFGMAHKQLQGLEHNNLTRWAERVRALPNGKTLLPAEIDDAVWEKVATALMQKNKLQISYLSRSKGESKQLCIQPLGVIARHSISYVVGVVDGYSDLRQFALQRILQAHVLNEPVDRYDDFNIDDYIASGAFTSGHSEPLVELIADIHPQIAWLLRETPLSHAQRLEPLPNSDWLRLHANITPDRETLWWILGLNDNIRVYQPSEWVKAIREKVQRMVQMYK</sequence>
<dbReference type="EMBL" id="CP090065">
    <property type="protein sequence ID" value="UVO07462.1"/>
    <property type="molecule type" value="Genomic_DNA"/>
</dbReference>
<dbReference type="InterPro" id="IPR026881">
    <property type="entry name" value="WYL_dom"/>
</dbReference>
<evidence type="ECO:0000259" key="2">
    <source>
        <dbReference type="Pfam" id="PF25583"/>
    </source>
</evidence>
<dbReference type="InterPro" id="IPR051534">
    <property type="entry name" value="CBASS_pafABC_assoc_protein"/>
</dbReference>
<dbReference type="InterPro" id="IPR057727">
    <property type="entry name" value="WCX_dom"/>
</dbReference>
<feature type="domain" description="WYL" evidence="1">
    <location>
        <begin position="156"/>
        <end position="224"/>
    </location>
</feature>
<reference evidence="3" key="1">
    <citation type="submission" date="2021-12" db="EMBL/GenBank/DDBJ databases">
        <title>Genome sequence of novel Pectobacterium sp. causing blackleg.</title>
        <authorList>
            <person name="Wang J."/>
        </authorList>
    </citation>
    <scope>NUCLEOTIDE SEQUENCE</scope>
    <source>
        <strain evidence="3">BY21311</strain>
    </source>
</reference>
<evidence type="ECO:0000313" key="4">
    <source>
        <dbReference type="Proteomes" id="UP001059272"/>
    </source>
</evidence>
<protein>
    <submittedName>
        <fullName evidence="3">WYL domain-containing protein</fullName>
    </submittedName>
</protein>
<feature type="domain" description="WCX" evidence="2">
    <location>
        <begin position="255"/>
        <end position="332"/>
    </location>
</feature>
<proteinExistence type="predicted"/>
<dbReference type="Proteomes" id="UP001059272">
    <property type="component" value="Chromosome"/>
</dbReference>
<dbReference type="Pfam" id="PF25583">
    <property type="entry name" value="WCX"/>
    <property type="match status" value="1"/>
</dbReference>
<evidence type="ECO:0000313" key="3">
    <source>
        <dbReference type="EMBL" id="UVO07462.1"/>
    </source>
</evidence>
<dbReference type="PANTHER" id="PTHR34580:SF1">
    <property type="entry name" value="PROTEIN PAFC"/>
    <property type="match status" value="1"/>
</dbReference>
<dbReference type="KEGG" id="ppoo:LW347_16545"/>
<dbReference type="PANTHER" id="PTHR34580">
    <property type="match status" value="1"/>
</dbReference>
<dbReference type="PROSITE" id="PS52050">
    <property type="entry name" value="WYL"/>
    <property type="match status" value="1"/>
</dbReference>
<evidence type="ECO:0000259" key="1">
    <source>
        <dbReference type="Pfam" id="PF13280"/>
    </source>
</evidence>
<accession>A0AAE9T0I3</accession>
<organism evidence="3 4">
    <name type="scientific">Pectobacterium polonicum</name>
    <dbReference type="NCBI Taxonomy" id="2485124"/>
    <lineage>
        <taxon>Bacteria</taxon>
        <taxon>Pseudomonadati</taxon>
        <taxon>Pseudomonadota</taxon>
        <taxon>Gammaproteobacteria</taxon>
        <taxon>Enterobacterales</taxon>
        <taxon>Pectobacteriaceae</taxon>
        <taxon>Pectobacterium</taxon>
    </lineage>
</organism>
<dbReference type="Pfam" id="PF13280">
    <property type="entry name" value="WYL"/>
    <property type="match status" value="1"/>
</dbReference>